<reference evidence="3" key="1">
    <citation type="submission" date="2021-12" db="EMBL/GenBank/DDBJ databases">
        <authorList>
            <person name="King R."/>
        </authorList>
    </citation>
    <scope>NUCLEOTIDE SEQUENCE</scope>
</reference>
<dbReference type="EMBL" id="LR824012">
    <property type="protein sequence ID" value="CAH0628605.1"/>
    <property type="molecule type" value="Genomic_DNA"/>
</dbReference>
<keyword evidence="1" id="KW-1133">Transmembrane helix</keyword>
<keyword evidence="2" id="KW-0732">Signal</keyword>
<name>A0A9P0C6D9_CHRIL</name>
<keyword evidence="4" id="KW-1185">Reference proteome</keyword>
<evidence type="ECO:0000313" key="4">
    <source>
        <dbReference type="Proteomes" id="UP001154114"/>
    </source>
</evidence>
<evidence type="ECO:0000256" key="1">
    <source>
        <dbReference type="SAM" id="Phobius"/>
    </source>
</evidence>
<proteinExistence type="predicted"/>
<dbReference type="AlphaFoldDB" id="A0A9P0C6D9"/>
<feature type="signal peptide" evidence="2">
    <location>
        <begin position="1"/>
        <end position="18"/>
    </location>
</feature>
<gene>
    <name evidence="3" type="ORF">CINC_LOCUS12888</name>
</gene>
<feature type="chain" id="PRO_5040313101" evidence="2">
    <location>
        <begin position="19"/>
        <end position="217"/>
    </location>
</feature>
<evidence type="ECO:0000256" key="2">
    <source>
        <dbReference type="SAM" id="SignalP"/>
    </source>
</evidence>
<protein>
    <submittedName>
        <fullName evidence="3">Uncharacterized protein</fullName>
    </submittedName>
</protein>
<accession>A0A9P0C6D9</accession>
<evidence type="ECO:0000313" key="3">
    <source>
        <dbReference type="EMBL" id="CAH0628605.1"/>
    </source>
</evidence>
<dbReference type="Proteomes" id="UP001154114">
    <property type="component" value="Chromosome 9"/>
</dbReference>
<sequence>MSGLVVLLALALFAHSMAAPVNSGHTHGTAYASQGSIAVGVISGSQFGEDSFSITKNEVTTPRRIKFFGLCVGQKTAVSLNKMKWYIVLVTITLLAYTFAAPGGLQGSIRPVRQTGTATASGGSISAGTISGSSQFGEGSFAIKNPEKPPPCGIVQSFISIFVPMNYEPDESSVSGSSNASAGSISVGVISNSEIGNESFQINPEPRPMPLIPRLFQ</sequence>
<feature type="transmembrane region" description="Helical" evidence="1">
    <location>
        <begin position="85"/>
        <end position="105"/>
    </location>
</feature>
<dbReference type="OrthoDB" id="7484153at2759"/>
<organism evidence="3 4">
    <name type="scientific">Chrysodeixis includens</name>
    <name type="common">Soybean looper</name>
    <name type="synonym">Pseudoplusia includens</name>
    <dbReference type="NCBI Taxonomy" id="689277"/>
    <lineage>
        <taxon>Eukaryota</taxon>
        <taxon>Metazoa</taxon>
        <taxon>Ecdysozoa</taxon>
        <taxon>Arthropoda</taxon>
        <taxon>Hexapoda</taxon>
        <taxon>Insecta</taxon>
        <taxon>Pterygota</taxon>
        <taxon>Neoptera</taxon>
        <taxon>Endopterygota</taxon>
        <taxon>Lepidoptera</taxon>
        <taxon>Glossata</taxon>
        <taxon>Ditrysia</taxon>
        <taxon>Noctuoidea</taxon>
        <taxon>Noctuidae</taxon>
        <taxon>Plusiinae</taxon>
        <taxon>Chrysodeixis</taxon>
    </lineage>
</organism>
<keyword evidence="1" id="KW-0812">Transmembrane</keyword>
<keyword evidence="1" id="KW-0472">Membrane</keyword>